<evidence type="ECO:0000313" key="1">
    <source>
        <dbReference type="Proteomes" id="UP000887579"/>
    </source>
</evidence>
<name>A0AC34FP48_9BILA</name>
<evidence type="ECO:0000313" key="2">
    <source>
        <dbReference type="WBParaSite" id="ES5_v2.g19156.t1"/>
    </source>
</evidence>
<protein>
    <submittedName>
        <fullName evidence="2">Uncharacterized protein</fullName>
    </submittedName>
</protein>
<reference evidence="2" key="1">
    <citation type="submission" date="2022-11" db="UniProtKB">
        <authorList>
            <consortium name="WormBaseParasite"/>
        </authorList>
    </citation>
    <scope>IDENTIFICATION</scope>
</reference>
<dbReference type="WBParaSite" id="ES5_v2.g19156.t1">
    <property type="protein sequence ID" value="ES5_v2.g19156.t1"/>
    <property type="gene ID" value="ES5_v2.g19156"/>
</dbReference>
<organism evidence="1 2">
    <name type="scientific">Panagrolaimus sp. ES5</name>
    <dbReference type="NCBI Taxonomy" id="591445"/>
    <lineage>
        <taxon>Eukaryota</taxon>
        <taxon>Metazoa</taxon>
        <taxon>Ecdysozoa</taxon>
        <taxon>Nematoda</taxon>
        <taxon>Chromadorea</taxon>
        <taxon>Rhabditida</taxon>
        <taxon>Tylenchina</taxon>
        <taxon>Panagrolaimomorpha</taxon>
        <taxon>Panagrolaimoidea</taxon>
        <taxon>Panagrolaimidae</taxon>
        <taxon>Panagrolaimus</taxon>
    </lineage>
</organism>
<accession>A0AC34FP48</accession>
<sequence length="413" mass="45214">MNDYFGFCQKYESSNKPLKAKNSSINHSTLSVHIANYENSIQEDSEGEEEEILKKNDIKLGKKWKTAKQVFDGLSAQDHNSFEFPRQQESVETKTPEVAQFKASQILLNPIKKTKTNLIESFVAGGVGGLCTVAVGHPFDTVKVRLQAMSNPLPGEKPLFTGALDCVKKTVVREGFLALYKGSSAPAICVTPIFAIYFLGCDFGRDAVRLFYRQDPVQKLTFCQTWCAGALAGFCTTIVAAPAERVKCLLQVQLTASSSAPLKYTGPVDVLQKLYKEGGFRSIYRGGLATISRDIPACGTFLSVYEFSKKKFAGENQEGALSPLATLCAGGVSGIARWSVCIPQDVIKSRLQTAPTGKYPNGIRDVVRDILQHEGPSGFFRGFVPVMLRAFPANAACFTGVEITRKAYNYFNT</sequence>
<dbReference type="Proteomes" id="UP000887579">
    <property type="component" value="Unplaced"/>
</dbReference>
<proteinExistence type="predicted"/>